<dbReference type="InterPro" id="IPR032675">
    <property type="entry name" value="LRR_dom_sf"/>
</dbReference>
<dbReference type="Gene3D" id="3.80.10.10">
    <property type="entry name" value="Ribonuclease Inhibitor"/>
    <property type="match status" value="1"/>
</dbReference>
<gene>
    <name evidence="1" type="ORF">OV079_01255</name>
</gene>
<dbReference type="EMBL" id="JAPNKE010000002">
    <property type="protein sequence ID" value="MCY1004216.1"/>
    <property type="molecule type" value="Genomic_DNA"/>
</dbReference>
<sequence>MARPPLEVLRTLDDQIVDCYDPALGLTLPEKIAWAVSVVRRPDDGGDGEDDAGATWLRLLTALLRDPGAPRLRTLILADWTEYALDPWDVAFEEGDPLPLMKRHAGRLARLERLHIGAFPGELPPARGVCQGVGPALAKLPALLRLDLHGEQGWELVPKAGHPRLRALVMHVGEAADDPLEALIAAPFPALERLDVWLGSGVAEALDEAEFAAALASERLPALRDLSLRGFESPTLLDALVGQAPRLSSLAITHAPELGDEGLACLLEAPWLPRLRRLELRGTGVSAELVAELAAQGPEIVGGD</sequence>
<proteinExistence type="predicted"/>
<dbReference type="AlphaFoldDB" id="A0A9X3EIB5"/>
<evidence type="ECO:0000313" key="1">
    <source>
        <dbReference type="EMBL" id="MCY1004216.1"/>
    </source>
</evidence>
<keyword evidence="2" id="KW-1185">Reference proteome</keyword>
<name>A0A9X3EIB5_9BACT</name>
<dbReference type="RefSeq" id="WP_267765754.1">
    <property type="nucleotide sequence ID" value="NZ_JAPNKE010000002.1"/>
</dbReference>
<dbReference type="Proteomes" id="UP001150924">
    <property type="component" value="Unassembled WGS sequence"/>
</dbReference>
<protein>
    <submittedName>
        <fullName evidence="1">Uncharacterized protein</fullName>
    </submittedName>
</protein>
<comment type="caution">
    <text evidence="1">The sequence shown here is derived from an EMBL/GenBank/DDBJ whole genome shotgun (WGS) entry which is preliminary data.</text>
</comment>
<accession>A0A9X3EIB5</accession>
<organism evidence="1 2">
    <name type="scientific">Nannocystis pusilla</name>
    <dbReference type="NCBI Taxonomy" id="889268"/>
    <lineage>
        <taxon>Bacteria</taxon>
        <taxon>Pseudomonadati</taxon>
        <taxon>Myxococcota</taxon>
        <taxon>Polyangia</taxon>
        <taxon>Nannocystales</taxon>
        <taxon>Nannocystaceae</taxon>
        <taxon>Nannocystis</taxon>
    </lineage>
</organism>
<evidence type="ECO:0000313" key="2">
    <source>
        <dbReference type="Proteomes" id="UP001150924"/>
    </source>
</evidence>
<dbReference type="SUPFAM" id="SSF52047">
    <property type="entry name" value="RNI-like"/>
    <property type="match status" value="1"/>
</dbReference>
<reference evidence="1" key="1">
    <citation type="submission" date="2022-11" db="EMBL/GenBank/DDBJ databases">
        <title>Minimal conservation of predation-associated metabolite biosynthetic gene clusters underscores biosynthetic potential of Myxococcota including descriptions for ten novel species: Archangium lansinium sp. nov., Myxococcus landrumus sp. nov., Nannocystis bai.</title>
        <authorList>
            <person name="Ahearne A."/>
            <person name="Stevens C."/>
            <person name="Phillips K."/>
        </authorList>
    </citation>
    <scope>NUCLEOTIDE SEQUENCE</scope>
    <source>
        <strain evidence="1">Na p29</strain>
    </source>
</reference>